<accession>A0A498IIB3</accession>
<dbReference type="PANTHER" id="PTHR31225:SF221">
    <property type="entry name" value="(-)-GERMACRENE D SYNTHASE"/>
    <property type="match status" value="1"/>
</dbReference>
<evidence type="ECO:0000256" key="1">
    <source>
        <dbReference type="ARBA" id="ARBA00001946"/>
    </source>
</evidence>
<evidence type="ECO:0000259" key="7">
    <source>
        <dbReference type="Pfam" id="PF01397"/>
    </source>
</evidence>
<dbReference type="InterPro" id="IPR008930">
    <property type="entry name" value="Terpenoid_cyclase/PrenylTrfase"/>
</dbReference>
<proteinExistence type="inferred from homology"/>
<gene>
    <name evidence="9" type="ORF">DVH24_036108</name>
</gene>
<keyword evidence="4" id="KW-0456">Lyase</keyword>
<dbReference type="SFLD" id="SFLDS00005">
    <property type="entry name" value="Isoprenoid_Synthase_Type_I"/>
    <property type="match status" value="1"/>
</dbReference>
<dbReference type="GO" id="GO:0010333">
    <property type="term" value="F:terpene synthase activity"/>
    <property type="evidence" value="ECO:0007669"/>
    <property type="project" value="InterPro"/>
</dbReference>
<dbReference type="Pfam" id="PF03936">
    <property type="entry name" value="Terpene_synth_C"/>
    <property type="match status" value="1"/>
</dbReference>
<dbReference type="InterPro" id="IPR050148">
    <property type="entry name" value="Terpene_synthase-like"/>
</dbReference>
<comment type="similarity">
    <text evidence="5">Belongs to the terpene synthase family. Tpsb subfamily.</text>
</comment>
<dbReference type="SFLD" id="SFLDG01019">
    <property type="entry name" value="Terpene_Cyclase_Like_1_C_Termi"/>
    <property type="match status" value="1"/>
</dbReference>
<evidence type="ECO:0000256" key="6">
    <source>
        <dbReference type="SAM" id="MobiDB-lite"/>
    </source>
</evidence>
<evidence type="ECO:0000256" key="4">
    <source>
        <dbReference type="ARBA" id="ARBA00023239"/>
    </source>
</evidence>
<dbReference type="InterPro" id="IPR005630">
    <property type="entry name" value="Terpene_synthase_metal-bd"/>
</dbReference>
<sequence>MSSVEVPPSQSSNPNDTFDVHPPKPSAKLSPSIWGDHFLSYASLEVDVELEQHVQELKEEVRRMLMTSVENVSQKLNLIDDIQRLGVSYHFGNEIEEILQKIHENSYDLDDLYTAALHFRLLRQQGYNVSCDLFNKFKDGDGKFKETLVDDVVGLLSLYEATHLRIHGEEILDEALTFTTTQLELTIYRLSPPLAKTVTHALNQQLRKGLPRVEARYYLSVYEELRESPNETLLTFAKLDFNRLQRVHQKELSEITRWWKDLDVPNKLPFARDRLVEVYFCWSMSVYFQPQYSFARRTSCKVTAITSIMDDIYDTHGKFEELELFTEAIERWDVSAIDQLPKYMKICYRALLDVYSEIHGKLLHGGKLYRIHHAREAMKKQVRGYFDEAKWFHQKHIPSLDEYMSLSLVTSGFPLLITTSFVGMEEATIDSFDWLLTFPQAVKAASKIGRLMDDIVDYKFEQEREHFISAVNCYMKKYGATEEEAIIELKGQVNNAWKDINEACIHHTAVPMPLLIRILNFARVMDVVYKCEDGYTNAEGELKDLIVSTLVEPVAL</sequence>
<comment type="caution">
    <text evidence="9">The sequence shown here is derived from an EMBL/GenBank/DDBJ whole genome shotgun (WGS) entry which is preliminary data.</text>
</comment>
<dbReference type="CDD" id="cd00684">
    <property type="entry name" value="Terpene_cyclase_plant_C1"/>
    <property type="match status" value="1"/>
</dbReference>
<feature type="domain" description="Terpene synthase N-terminal" evidence="7">
    <location>
        <begin position="33"/>
        <end position="202"/>
    </location>
</feature>
<evidence type="ECO:0000256" key="2">
    <source>
        <dbReference type="ARBA" id="ARBA00022723"/>
    </source>
</evidence>
<comment type="cofactor">
    <cofactor evidence="1">
        <name>Mg(2+)</name>
        <dbReference type="ChEBI" id="CHEBI:18420"/>
    </cofactor>
</comment>
<dbReference type="GO" id="GO:0016102">
    <property type="term" value="P:diterpenoid biosynthetic process"/>
    <property type="evidence" value="ECO:0007669"/>
    <property type="project" value="InterPro"/>
</dbReference>
<dbReference type="SUPFAM" id="SSF48239">
    <property type="entry name" value="Terpenoid cyclases/Protein prenyltransferases"/>
    <property type="match status" value="1"/>
</dbReference>
<organism evidence="9 10">
    <name type="scientific">Malus domestica</name>
    <name type="common">Apple</name>
    <name type="synonym">Pyrus malus</name>
    <dbReference type="NCBI Taxonomy" id="3750"/>
    <lineage>
        <taxon>Eukaryota</taxon>
        <taxon>Viridiplantae</taxon>
        <taxon>Streptophyta</taxon>
        <taxon>Embryophyta</taxon>
        <taxon>Tracheophyta</taxon>
        <taxon>Spermatophyta</taxon>
        <taxon>Magnoliopsida</taxon>
        <taxon>eudicotyledons</taxon>
        <taxon>Gunneridae</taxon>
        <taxon>Pentapetalae</taxon>
        <taxon>rosids</taxon>
        <taxon>fabids</taxon>
        <taxon>Rosales</taxon>
        <taxon>Rosaceae</taxon>
        <taxon>Amygdaloideae</taxon>
        <taxon>Maleae</taxon>
        <taxon>Malus</taxon>
    </lineage>
</organism>
<dbReference type="SUPFAM" id="SSF48576">
    <property type="entry name" value="Terpenoid synthases"/>
    <property type="match status" value="1"/>
</dbReference>
<dbReference type="FunFam" id="1.10.600.10:FF:000007">
    <property type="entry name" value="Isoprene synthase, chloroplastic"/>
    <property type="match status" value="1"/>
</dbReference>
<dbReference type="AlphaFoldDB" id="A0A498IIB3"/>
<dbReference type="PANTHER" id="PTHR31225">
    <property type="entry name" value="OS04G0344100 PROTEIN-RELATED"/>
    <property type="match status" value="1"/>
</dbReference>
<evidence type="ECO:0000313" key="9">
    <source>
        <dbReference type="EMBL" id="RXH81767.1"/>
    </source>
</evidence>
<dbReference type="Gene3D" id="1.50.10.130">
    <property type="entry name" value="Terpene synthase, N-terminal domain"/>
    <property type="match status" value="1"/>
</dbReference>
<keyword evidence="2" id="KW-0479">Metal-binding</keyword>
<keyword evidence="10" id="KW-1185">Reference proteome</keyword>
<dbReference type="EMBL" id="RDQH01000338">
    <property type="protein sequence ID" value="RXH81767.1"/>
    <property type="molecule type" value="Genomic_DNA"/>
</dbReference>
<keyword evidence="3" id="KW-0460">Magnesium</keyword>
<dbReference type="Proteomes" id="UP000290289">
    <property type="component" value="Chromosome 12"/>
</dbReference>
<dbReference type="InterPro" id="IPR044814">
    <property type="entry name" value="Terpene_cyclase_plant_C1"/>
</dbReference>
<dbReference type="Pfam" id="PF01397">
    <property type="entry name" value="Terpene_synth"/>
    <property type="match status" value="1"/>
</dbReference>
<evidence type="ECO:0000313" key="10">
    <source>
        <dbReference type="Proteomes" id="UP000290289"/>
    </source>
</evidence>
<protein>
    <submittedName>
        <fullName evidence="9">Uncharacterized protein</fullName>
    </submittedName>
</protein>
<evidence type="ECO:0000256" key="3">
    <source>
        <dbReference type="ARBA" id="ARBA00022842"/>
    </source>
</evidence>
<feature type="region of interest" description="Disordered" evidence="6">
    <location>
        <begin position="1"/>
        <end position="25"/>
    </location>
</feature>
<evidence type="ECO:0000259" key="8">
    <source>
        <dbReference type="Pfam" id="PF03936"/>
    </source>
</evidence>
<feature type="compositionally biased region" description="Polar residues" evidence="6">
    <location>
        <begin position="1"/>
        <end position="16"/>
    </location>
</feature>
<name>A0A498IIB3_MALDO</name>
<dbReference type="InterPro" id="IPR036965">
    <property type="entry name" value="Terpene_synth_N_sf"/>
</dbReference>
<feature type="domain" description="Terpene synthase metal-binding" evidence="8">
    <location>
        <begin position="260"/>
        <end position="499"/>
    </location>
</feature>
<dbReference type="GO" id="GO:0000287">
    <property type="term" value="F:magnesium ion binding"/>
    <property type="evidence" value="ECO:0007669"/>
    <property type="project" value="InterPro"/>
</dbReference>
<dbReference type="Gene3D" id="1.10.600.10">
    <property type="entry name" value="Farnesyl Diphosphate Synthase"/>
    <property type="match status" value="1"/>
</dbReference>
<evidence type="ECO:0000256" key="5">
    <source>
        <dbReference type="ARBA" id="ARBA00033744"/>
    </source>
</evidence>
<dbReference type="InterPro" id="IPR001906">
    <property type="entry name" value="Terpene_synth_N"/>
</dbReference>
<dbReference type="InterPro" id="IPR008949">
    <property type="entry name" value="Isoprenoid_synthase_dom_sf"/>
</dbReference>
<reference evidence="9 10" key="1">
    <citation type="submission" date="2018-10" db="EMBL/GenBank/DDBJ databases">
        <title>A high-quality apple genome assembly.</title>
        <authorList>
            <person name="Hu J."/>
        </authorList>
    </citation>
    <scope>NUCLEOTIDE SEQUENCE [LARGE SCALE GENOMIC DNA]</scope>
    <source>
        <strain evidence="10">cv. HFTH1</strain>
        <tissue evidence="9">Young leaf</tissue>
    </source>
</reference>
<dbReference type="FunFam" id="1.50.10.130:FF:000001">
    <property type="entry name" value="Isoprene synthase, chloroplastic"/>
    <property type="match status" value="1"/>
</dbReference>
<dbReference type="InterPro" id="IPR034741">
    <property type="entry name" value="Terpene_cyclase-like_1_C"/>
</dbReference>